<feature type="domain" description="GST N-terminal" evidence="3">
    <location>
        <begin position="12"/>
        <end position="100"/>
    </location>
</feature>
<keyword evidence="6" id="KW-1185">Reference proteome</keyword>
<evidence type="ECO:0000256" key="2">
    <source>
        <dbReference type="SAM" id="Phobius"/>
    </source>
</evidence>
<dbReference type="PROSITE" id="PS50405">
    <property type="entry name" value="GST_CTER"/>
    <property type="match status" value="1"/>
</dbReference>
<organism evidence="5">
    <name type="scientific">Rosellinia necatrix</name>
    <name type="common">White root-rot fungus</name>
    <dbReference type="NCBI Taxonomy" id="77044"/>
    <lineage>
        <taxon>Eukaryota</taxon>
        <taxon>Fungi</taxon>
        <taxon>Dikarya</taxon>
        <taxon>Ascomycota</taxon>
        <taxon>Pezizomycotina</taxon>
        <taxon>Sordariomycetes</taxon>
        <taxon>Xylariomycetidae</taxon>
        <taxon>Xylariales</taxon>
        <taxon>Xylariaceae</taxon>
        <taxon>Rosellinia</taxon>
    </lineage>
</organism>
<dbReference type="InterPro" id="IPR010987">
    <property type="entry name" value="Glutathione-S-Trfase_C-like"/>
</dbReference>
<dbReference type="PROSITE" id="PS50404">
    <property type="entry name" value="GST_NTER"/>
    <property type="match status" value="1"/>
</dbReference>
<keyword evidence="2" id="KW-1133">Transmembrane helix</keyword>
<evidence type="ECO:0000259" key="3">
    <source>
        <dbReference type="PROSITE" id="PS50404"/>
    </source>
</evidence>
<evidence type="ECO:0000313" key="5">
    <source>
        <dbReference type="EMBL" id="GAP90009.2"/>
    </source>
</evidence>
<dbReference type="Gene3D" id="3.40.30.10">
    <property type="entry name" value="Glutaredoxin"/>
    <property type="match status" value="1"/>
</dbReference>
<dbReference type="SFLD" id="SFLDS00019">
    <property type="entry name" value="Glutathione_Transferase_(cytos"/>
    <property type="match status" value="1"/>
</dbReference>
<dbReference type="Proteomes" id="UP000054516">
    <property type="component" value="Unassembled WGS sequence"/>
</dbReference>
<reference evidence="5" key="1">
    <citation type="submission" date="2016-03" db="EMBL/GenBank/DDBJ databases">
        <title>Draft genome sequence of Rosellinia necatrix.</title>
        <authorList>
            <person name="Kanematsu S."/>
        </authorList>
    </citation>
    <scope>NUCLEOTIDE SEQUENCE [LARGE SCALE GENOMIC DNA]</scope>
    <source>
        <strain evidence="5">W97</strain>
    </source>
</reference>
<keyword evidence="2" id="KW-0472">Membrane</keyword>
<sequence length="269" mass="30318">MLCSWYHESRNLDINPCRRLEKSRAQNILWLLEELKVDYEIKTFRRGSDMLAPPELKKIHPLGKSPLVSITPSGPSSEPIILAESGFITQYLSEHFGQETTMAPKRWRDGQEGKAGSETVEWMRWQYTLHFVEGSFMSTLMMAVVIGMLKSNKIPFFIRPITSMVANQILTSFVLPNLKTQLAFLEKQLETSEGDFLCGKNLTSADVLLSFGLVSVKDKVAEFGSWPVGGPKAVYPKLYAYIDRLQSEPGYKNAVAKINEIDSSLGVDF</sequence>
<dbReference type="InterPro" id="IPR004046">
    <property type="entry name" value="GST_C"/>
</dbReference>
<dbReference type="InterPro" id="IPR040079">
    <property type="entry name" value="Glutathione_S-Trfase"/>
</dbReference>
<dbReference type="CDD" id="cd03046">
    <property type="entry name" value="GST_N_GTT1_like"/>
    <property type="match status" value="1"/>
</dbReference>
<dbReference type="InterPro" id="IPR036249">
    <property type="entry name" value="Thioredoxin-like_sf"/>
</dbReference>
<dbReference type="PANTHER" id="PTHR44051">
    <property type="entry name" value="GLUTATHIONE S-TRANSFERASE-RELATED"/>
    <property type="match status" value="1"/>
</dbReference>
<evidence type="ECO:0000313" key="6">
    <source>
        <dbReference type="Proteomes" id="UP000054516"/>
    </source>
</evidence>
<accession>A0A1W2TNQ6</accession>
<dbReference type="OMA" id="DVQMSFP"/>
<name>A0A1W2TNQ6_ROSNE</name>
<dbReference type="Pfam" id="PF14497">
    <property type="entry name" value="GST_C_3"/>
    <property type="match status" value="1"/>
</dbReference>
<dbReference type="SUPFAM" id="SSF52833">
    <property type="entry name" value="Thioredoxin-like"/>
    <property type="match status" value="1"/>
</dbReference>
<feature type="transmembrane region" description="Helical" evidence="2">
    <location>
        <begin position="127"/>
        <end position="149"/>
    </location>
</feature>
<dbReference type="EMBL" id="DF977488">
    <property type="protein sequence ID" value="GAP90009.2"/>
    <property type="molecule type" value="Genomic_DNA"/>
</dbReference>
<dbReference type="OrthoDB" id="2098326at2759"/>
<evidence type="ECO:0000259" key="4">
    <source>
        <dbReference type="PROSITE" id="PS50405"/>
    </source>
</evidence>
<dbReference type="GO" id="GO:0016740">
    <property type="term" value="F:transferase activity"/>
    <property type="evidence" value="ECO:0007669"/>
    <property type="project" value="UniProtKB-KW"/>
</dbReference>
<dbReference type="SUPFAM" id="SSF47616">
    <property type="entry name" value="GST C-terminal domain-like"/>
    <property type="match status" value="1"/>
</dbReference>
<dbReference type="Pfam" id="PF02798">
    <property type="entry name" value="GST_N"/>
    <property type="match status" value="1"/>
</dbReference>
<dbReference type="STRING" id="77044.A0A1W2TNQ6"/>
<dbReference type="InterPro" id="IPR004045">
    <property type="entry name" value="Glutathione_S-Trfase_N"/>
</dbReference>
<dbReference type="InterPro" id="IPR036282">
    <property type="entry name" value="Glutathione-S-Trfase_C_sf"/>
</dbReference>
<dbReference type="PANTHER" id="PTHR44051:SF9">
    <property type="entry name" value="GLUTATHIONE S-TRANSFERASE 1"/>
    <property type="match status" value="1"/>
</dbReference>
<dbReference type="AlphaFoldDB" id="A0A1W2TNQ6"/>
<proteinExistence type="inferred from homology"/>
<keyword evidence="5" id="KW-0808">Transferase</keyword>
<keyword evidence="2" id="KW-0812">Transmembrane</keyword>
<gene>
    <name evidence="5" type="ORF">SAMD00023353_4300440</name>
</gene>
<protein>
    <submittedName>
        <fullName evidence="5">Putative glutathione S-transferase</fullName>
    </submittedName>
</protein>
<evidence type="ECO:0000256" key="1">
    <source>
        <dbReference type="ARBA" id="ARBA00007409"/>
    </source>
</evidence>
<dbReference type="Gene3D" id="1.20.1050.10">
    <property type="match status" value="1"/>
</dbReference>
<feature type="domain" description="GST C-terminal" evidence="4">
    <location>
        <begin position="118"/>
        <end position="265"/>
    </location>
</feature>
<comment type="similarity">
    <text evidence="1">Belongs to the GST superfamily.</text>
</comment>